<dbReference type="Proteomes" id="UP000824041">
    <property type="component" value="Unassembled WGS sequence"/>
</dbReference>
<dbReference type="AlphaFoldDB" id="A0A9D2DQC5"/>
<reference evidence="1" key="1">
    <citation type="journal article" date="2021" name="PeerJ">
        <title>Extensive microbial diversity within the chicken gut microbiome revealed by metagenomics and culture.</title>
        <authorList>
            <person name="Gilroy R."/>
            <person name="Ravi A."/>
            <person name="Getino M."/>
            <person name="Pursley I."/>
            <person name="Horton D.L."/>
            <person name="Alikhan N.F."/>
            <person name="Baker D."/>
            <person name="Gharbi K."/>
            <person name="Hall N."/>
            <person name="Watson M."/>
            <person name="Adriaenssens E.M."/>
            <person name="Foster-Nyarko E."/>
            <person name="Jarju S."/>
            <person name="Secka A."/>
            <person name="Antonio M."/>
            <person name="Oren A."/>
            <person name="Chaudhuri R.R."/>
            <person name="La Ragione R."/>
            <person name="Hildebrand F."/>
            <person name="Pallen M.J."/>
        </authorList>
    </citation>
    <scope>NUCLEOTIDE SEQUENCE</scope>
    <source>
        <strain evidence="1">14324</strain>
    </source>
</reference>
<reference evidence="1" key="2">
    <citation type="submission" date="2021-04" db="EMBL/GenBank/DDBJ databases">
        <authorList>
            <person name="Gilroy R."/>
        </authorList>
    </citation>
    <scope>NUCLEOTIDE SEQUENCE</scope>
    <source>
        <strain evidence="1">14324</strain>
    </source>
</reference>
<protein>
    <recommendedName>
        <fullName evidence="3">SIR2-like domain-containing protein</fullName>
    </recommendedName>
</protein>
<gene>
    <name evidence="1" type="ORF">IAA21_00565</name>
</gene>
<dbReference type="EMBL" id="DXBU01000006">
    <property type="protein sequence ID" value="HIZ21277.1"/>
    <property type="molecule type" value="Genomic_DNA"/>
</dbReference>
<organism evidence="1 2">
    <name type="scientific">Candidatus Blautia faecigallinarum</name>
    <dbReference type="NCBI Taxonomy" id="2838488"/>
    <lineage>
        <taxon>Bacteria</taxon>
        <taxon>Bacillati</taxon>
        <taxon>Bacillota</taxon>
        <taxon>Clostridia</taxon>
        <taxon>Lachnospirales</taxon>
        <taxon>Lachnospiraceae</taxon>
        <taxon>Blautia</taxon>
    </lineage>
</organism>
<evidence type="ECO:0000313" key="2">
    <source>
        <dbReference type="Proteomes" id="UP000824041"/>
    </source>
</evidence>
<feature type="non-terminal residue" evidence="1">
    <location>
        <position position="206"/>
    </location>
</feature>
<evidence type="ECO:0000313" key="1">
    <source>
        <dbReference type="EMBL" id="HIZ21277.1"/>
    </source>
</evidence>
<comment type="caution">
    <text evidence="1">The sequence shown here is derived from an EMBL/GenBank/DDBJ whole genome shotgun (WGS) entry which is preliminary data.</text>
</comment>
<evidence type="ECO:0008006" key="3">
    <source>
        <dbReference type="Google" id="ProtNLM"/>
    </source>
</evidence>
<name>A0A9D2DQC5_9FIRM</name>
<proteinExistence type="predicted"/>
<sequence length="206" mass="24133">MDNTLKIRQKSFAKLLNRGQRKNEKNWEMLCSSQFPLVPFIGAGMSAWCYKTWSRLLKDIVAENYSAMCADIVEKALNCTEKPDFKDASNKSNFHWMEEIAECIFDDNEEDYKKNVEKFVLKNKTSTKNADSILRQLRYYVGNEGINKKSAAVKALYREFDSELMNEHGRVPEYQSYFHRLFKGILITTNYDRALEKCYPSLFSYS</sequence>
<accession>A0A9D2DQC5</accession>